<protein>
    <recommendedName>
        <fullName evidence="1">Endonuclease/exonuclease/phosphatase domain-containing protein</fullName>
    </recommendedName>
</protein>
<gene>
    <name evidence="2" type="ORF">GRJ2_001485800</name>
</gene>
<dbReference type="InterPro" id="IPR036691">
    <property type="entry name" value="Endo/exonu/phosph_ase_sf"/>
</dbReference>
<sequence length="263" mass="29120">MKGQANMVDTVVGVYYRPPDQEEEVDEAFYRQLEAASQSQALVLMGDFNHPGICWKGNTARHAQSRRFLQSTDDNFLTKAVEEPTRKGMMLDFVLTNKGGLVGDVNIGGSLGCSDHEMVEFRILRGRSRAISRITTLDFRRASFGLFKDLLGKIPWVRALEEFADDTKLGGVADTPEGCAAIQRDLDRLESWVERNHMKFNKGKCGVLHLGRNNPKHQYRLGADLLETSSAEKDLGVLVNNNLSMSQQCALVAKAASGILGCI</sequence>
<dbReference type="EMBL" id="BAAFJT010000005">
    <property type="protein sequence ID" value="GAB0190205.1"/>
    <property type="molecule type" value="Genomic_DNA"/>
</dbReference>
<proteinExistence type="predicted"/>
<dbReference type="Pfam" id="PF14529">
    <property type="entry name" value="Exo_endo_phos_2"/>
    <property type="match status" value="1"/>
</dbReference>
<dbReference type="InterPro" id="IPR005135">
    <property type="entry name" value="Endo/exonuclease/phosphatase"/>
</dbReference>
<dbReference type="PANTHER" id="PTHR33395:SF22">
    <property type="entry name" value="REVERSE TRANSCRIPTASE DOMAIN-CONTAINING PROTEIN"/>
    <property type="match status" value="1"/>
</dbReference>
<feature type="domain" description="Endonuclease/exonuclease/phosphatase" evidence="1">
    <location>
        <begin position="12"/>
        <end position="119"/>
    </location>
</feature>
<name>A0ABC9WXY3_GRUJA</name>
<reference evidence="2 3" key="1">
    <citation type="submission" date="2024-06" db="EMBL/GenBank/DDBJ databases">
        <title>The draft genome of Grus japonensis, version 3.</title>
        <authorList>
            <person name="Nabeshima K."/>
            <person name="Suzuki S."/>
            <person name="Onuma M."/>
        </authorList>
    </citation>
    <scope>NUCLEOTIDE SEQUENCE [LARGE SCALE GENOMIC DNA]</scope>
    <source>
        <strain evidence="2 3">451A</strain>
    </source>
</reference>
<dbReference type="SUPFAM" id="SSF56219">
    <property type="entry name" value="DNase I-like"/>
    <property type="match status" value="1"/>
</dbReference>
<evidence type="ECO:0000313" key="2">
    <source>
        <dbReference type="EMBL" id="GAB0190205.1"/>
    </source>
</evidence>
<dbReference type="PANTHER" id="PTHR33395">
    <property type="entry name" value="TRANSCRIPTASE, PUTATIVE-RELATED-RELATED"/>
    <property type="match status" value="1"/>
</dbReference>
<dbReference type="Gene3D" id="3.60.10.10">
    <property type="entry name" value="Endonuclease/exonuclease/phosphatase"/>
    <property type="match status" value="1"/>
</dbReference>
<accession>A0ABC9WXY3</accession>
<keyword evidence="3" id="KW-1185">Reference proteome</keyword>
<evidence type="ECO:0000313" key="3">
    <source>
        <dbReference type="Proteomes" id="UP001623348"/>
    </source>
</evidence>
<organism evidence="2 3">
    <name type="scientific">Grus japonensis</name>
    <name type="common">Japanese crane</name>
    <name type="synonym">Red-crowned crane</name>
    <dbReference type="NCBI Taxonomy" id="30415"/>
    <lineage>
        <taxon>Eukaryota</taxon>
        <taxon>Metazoa</taxon>
        <taxon>Chordata</taxon>
        <taxon>Craniata</taxon>
        <taxon>Vertebrata</taxon>
        <taxon>Euteleostomi</taxon>
        <taxon>Archelosauria</taxon>
        <taxon>Archosauria</taxon>
        <taxon>Dinosauria</taxon>
        <taxon>Saurischia</taxon>
        <taxon>Theropoda</taxon>
        <taxon>Coelurosauria</taxon>
        <taxon>Aves</taxon>
        <taxon>Neognathae</taxon>
        <taxon>Neoaves</taxon>
        <taxon>Gruiformes</taxon>
        <taxon>Gruidae</taxon>
        <taxon>Grus</taxon>
    </lineage>
</organism>
<dbReference type="AlphaFoldDB" id="A0ABC9WXY3"/>
<evidence type="ECO:0000259" key="1">
    <source>
        <dbReference type="Pfam" id="PF14529"/>
    </source>
</evidence>
<comment type="caution">
    <text evidence="2">The sequence shown here is derived from an EMBL/GenBank/DDBJ whole genome shotgun (WGS) entry which is preliminary data.</text>
</comment>
<dbReference type="Proteomes" id="UP001623348">
    <property type="component" value="Unassembled WGS sequence"/>
</dbReference>